<accession>A0AAV1H8L3</accession>
<dbReference type="Gene3D" id="1.20.1070.10">
    <property type="entry name" value="Rhodopsin 7-helix transmembrane proteins"/>
    <property type="match status" value="1"/>
</dbReference>
<protein>
    <submittedName>
        <fullName evidence="7">Unnamed protein product</fullName>
    </submittedName>
</protein>
<sequence length="172" mass="19012">MACTCLDCYVAVVHPITYHKKRGLTPRVVMAAIVWALAIANGMSFYQFYCLFFTMLPAVPYIITIVTIGICDFLILHTLVKSDTGRKSIHPQKQRAIQTLVDSLVMTVLSYLPPVMLYVIGTSVFCNFGKFICYIGIPSTIISSSGSAIMPLLHLYHRGKLDGLCPGCVRNS</sequence>
<evidence type="ECO:0000256" key="3">
    <source>
        <dbReference type="ARBA" id="ARBA00022989"/>
    </source>
</evidence>
<dbReference type="GO" id="GO:0016020">
    <property type="term" value="C:membrane"/>
    <property type="evidence" value="ECO:0007669"/>
    <property type="project" value="UniProtKB-SubCell"/>
</dbReference>
<dbReference type="PROSITE" id="PS50262">
    <property type="entry name" value="G_PROTEIN_RECEP_F1_2"/>
    <property type="match status" value="1"/>
</dbReference>
<evidence type="ECO:0000256" key="5">
    <source>
        <dbReference type="SAM" id="Phobius"/>
    </source>
</evidence>
<evidence type="ECO:0000256" key="4">
    <source>
        <dbReference type="ARBA" id="ARBA00023136"/>
    </source>
</evidence>
<feature type="transmembrane region" description="Helical" evidence="5">
    <location>
        <begin position="100"/>
        <end position="125"/>
    </location>
</feature>
<feature type="transmembrane region" description="Helical" evidence="5">
    <location>
        <begin position="28"/>
        <end position="49"/>
    </location>
</feature>
<evidence type="ECO:0000256" key="1">
    <source>
        <dbReference type="ARBA" id="ARBA00004370"/>
    </source>
</evidence>
<reference evidence="7" key="1">
    <citation type="submission" date="2023-08" db="EMBL/GenBank/DDBJ databases">
        <authorList>
            <person name="Alioto T."/>
            <person name="Alioto T."/>
            <person name="Gomez Garrido J."/>
        </authorList>
    </citation>
    <scope>NUCLEOTIDE SEQUENCE</scope>
</reference>
<dbReference type="InterPro" id="IPR017452">
    <property type="entry name" value="GPCR_Rhodpsn_7TM"/>
</dbReference>
<evidence type="ECO:0000259" key="6">
    <source>
        <dbReference type="PROSITE" id="PS50262"/>
    </source>
</evidence>
<keyword evidence="2 5" id="KW-0812">Transmembrane</keyword>
<dbReference type="EMBL" id="OY660882">
    <property type="protein sequence ID" value="CAJ1081099.1"/>
    <property type="molecule type" value="Genomic_DNA"/>
</dbReference>
<keyword evidence="3 5" id="KW-1133">Transmembrane helix</keyword>
<name>A0AAV1H8L3_XYRNO</name>
<evidence type="ECO:0000313" key="7">
    <source>
        <dbReference type="EMBL" id="CAJ1081099.1"/>
    </source>
</evidence>
<dbReference type="AlphaFoldDB" id="A0AAV1H8L3"/>
<feature type="transmembrane region" description="Helical" evidence="5">
    <location>
        <begin position="131"/>
        <end position="153"/>
    </location>
</feature>
<keyword evidence="8" id="KW-1185">Reference proteome</keyword>
<gene>
    <name evidence="7" type="ORF">XNOV1_A008170</name>
</gene>
<evidence type="ECO:0000256" key="2">
    <source>
        <dbReference type="ARBA" id="ARBA00022692"/>
    </source>
</evidence>
<feature type="domain" description="G-protein coupled receptors family 1 profile" evidence="6">
    <location>
        <begin position="1"/>
        <end position="154"/>
    </location>
</feature>
<keyword evidence="4 5" id="KW-0472">Membrane</keyword>
<proteinExistence type="predicted"/>
<organism evidence="7 8">
    <name type="scientific">Xyrichtys novacula</name>
    <name type="common">Pearly razorfish</name>
    <name type="synonym">Hemipteronotus novacula</name>
    <dbReference type="NCBI Taxonomy" id="13765"/>
    <lineage>
        <taxon>Eukaryota</taxon>
        <taxon>Metazoa</taxon>
        <taxon>Chordata</taxon>
        <taxon>Craniata</taxon>
        <taxon>Vertebrata</taxon>
        <taxon>Euteleostomi</taxon>
        <taxon>Actinopterygii</taxon>
        <taxon>Neopterygii</taxon>
        <taxon>Teleostei</taxon>
        <taxon>Neoteleostei</taxon>
        <taxon>Acanthomorphata</taxon>
        <taxon>Eupercaria</taxon>
        <taxon>Labriformes</taxon>
        <taxon>Labridae</taxon>
        <taxon>Xyrichtys</taxon>
    </lineage>
</organism>
<dbReference type="Proteomes" id="UP001178508">
    <property type="component" value="Chromosome 19"/>
</dbReference>
<evidence type="ECO:0000313" key="8">
    <source>
        <dbReference type="Proteomes" id="UP001178508"/>
    </source>
</evidence>
<feature type="transmembrane region" description="Helical" evidence="5">
    <location>
        <begin position="61"/>
        <end position="80"/>
    </location>
</feature>
<dbReference type="SUPFAM" id="SSF81321">
    <property type="entry name" value="Family A G protein-coupled receptor-like"/>
    <property type="match status" value="1"/>
</dbReference>
<comment type="subcellular location">
    <subcellularLocation>
        <location evidence="1">Membrane</location>
    </subcellularLocation>
</comment>